<sequence length="101" mass="11297">MLISTVHFLLSPLAIRYSFFIRGCGGNAARIFFAVEMALLAASERSRWAPRYPFHQDLCQDKPPQALEMWSCAVSCLELCESADLRVSKQAAFAGELIQEV</sequence>
<accession>W2P8Y9</accession>
<protein>
    <submittedName>
        <fullName evidence="1">Uncharacterized protein</fullName>
    </submittedName>
</protein>
<dbReference type="RefSeq" id="XP_008917217.1">
    <property type="nucleotide sequence ID" value="XM_008918969.1"/>
</dbReference>
<gene>
    <name evidence="1" type="ORF">PPTG_24937</name>
</gene>
<dbReference type="AlphaFoldDB" id="W2P8Y9"/>
<dbReference type="GeneID" id="20193536"/>
<name>W2P8Y9_PHYN3</name>
<evidence type="ECO:0000313" key="1">
    <source>
        <dbReference type="EMBL" id="ETM97487.1"/>
    </source>
</evidence>
<evidence type="ECO:0000313" key="2">
    <source>
        <dbReference type="Proteomes" id="UP000018817"/>
    </source>
</evidence>
<organism evidence="1 2">
    <name type="scientific">Phytophthora nicotianae (strain INRA-310)</name>
    <name type="common">Phytophthora parasitica</name>
    <dbReference type="NCBI Taxonomy" id="761204"/>
    <lineage>
        <taxon>Eukaryota</taxon>
        <taxon>Sar</taxon>
        <taxon>Stramenopiles</taxon>
        <taxon>Oomycota</taxon>
        <taxon>Peronosporomycetes</taxon>
        <taxon>Peronosporales</taxon>
        <taxon>Peronosporaceae</taxon>
        <taxon>Phytophthora</taxon>
    </lineage>
</organism>
<dbReference type="VEuPathDB" id="FungiDB:PPTG_24937"/>
<dbReference type="EMBL" id="KI669964">
    <property type="protein sequence ID" value="ETM97487.1"/>
    <property type="molecule type" value="Genomic_DNA"/>
</dbReference>
<reference evidence="2" key="1">
    <citation type="submission" date="2011-12" db="EMBL/GenBank/DDBJ databases">
        <authorList>
            <consortium name="The Broad Institute Genome Sequencing Platform"/>
            <person name="Russ C."/>
            <person name="Tyler B."/>
            <person name="Panabieres F."/>
            <person name="Shan W."/>
            <person name="Tripathy S."/>
            <person name="Grunwald N."/>
            <person name="Machado M."/>
            <person name="Young S.K."/>
            <person name="Zeng Q."/>
            <person name="Gargeya S."/>
            <person name="Fitzgerald M."/>
            <person name="Haas B."/>
            <person name="Abouelleil A."/>
            <person name="Alvarado L."/>
            <person name="Arachchi H.M."/>
            <person name="Berlin A."/>
            <person name="Chapman S.B."/>
            <person name="Gearin G."/>
            <person name="Goldberg J."/>
            <person name="Griggs A."/>
            <person name="Gujja S."/>
            <person name="Hansen M."/>
            <person name="Heiman D."/>
            <person name="Howarth C."/>
            <person name="Larimer J."/>
            <person name="Lui A."/>
            <person name="MacDonald P.J.P."/>
            <person name="McCowen C."/>
            <person name="Montmayeur A."/>
            <person name="Murphy C."/>
            <person name="Neiman D."/>
            <person name="Pearson M."/>
            <person name="Priest M."/>
            <person name="Roberts A."/>
            <person name="Saif S."/>
            <person name="Shea T."/>
            <person name="Sisk P."/>
            <person name="Stolte C."/>
            <person name="Sykes S."/>
            <person name="Wortman J."/>
            <person name="Nusbaum C."/>
            <person name="Birren B."/>
        </authorList>
    </citation>
    <scope>NUCLEOTIDE SEQUENCE [LARGE SCALE GENOMIC DNA]</scope>
    <source>
        <strain evidence="2">INRA-310</strain>
    </source>
</reference>
<proteinExistence type="predicted"/>
<dbReference type="Proteomes" id="UP000018817">
    <property type="component" value="Unassembled WGS sequence"/>
</dbReference>
<reference evidence="1 2" key="2">
    <citation type="submission" date="2013-11" db="EMBL/GenBank/DDBJ databases">
        <title>The Genome Sequence of Phytophthora parasitica INRA-310.</title>
        <authorList>
            <consortium name="The Broad Institute Genomics Platform"/>
            <person name="Russ C."/>
            <person name="Tyler B."/>
            <person name="Panabieres F."/>
            <person name="Shan W."/>
            <person name="Tripathy S."/>
            <person name="Grunwald N."/>
            <person name="Machado M."/>
            <person name="Johnson C.S."/>
            <person name="Arredondo F."/>
            <person name="Hong C."/>
            <person name="Coffey M."/>
            <person name="Young S.K."/>
            <person name="Zeng Q."/>
            <person name="Gargeya S."/>
            <person name="Fitzgerald M."/>
            <person name="Abouelleil A."/>
            <person name="Alvarado L."/>
            <person name="Chapman S.B."/>
            <person name="Gainer-Dewar J."/>
            <person name="Goldberg J."/>
            <person name="Griggs A."/>
            <person name="Gujja S."/>
            <person name="Hansen M."/>
            <person name="Howarth C."/>
            <person name="Imamovic A."/>
            <person name="Ireland A."/>
            <person name="Larimer J."/>
            <person name="McCowan C."/>
            <person name="Murphy C."/>
            <person name="Pearson M."/>
            <person name="Poon T.W."/>
            <person name="Priest M."/>
            <person name="Roberts A."/>
            <person name="Saif S."/>
            <person name="Shea T."/>
            <person name="Sykes S."/>
            <person name="Wortman J."/>
            <person name="Nusbaum C."/>
            <person name="Birren B."/>
        </authorList>
    </citation>
    <scope>NUCLEOTIDE SEQUENCE [LARGE SCALE GENOMIC DNA]</scope>
    <source>
        <strain evidence="1 2">INRA-310</strain>
    </source>
</reference>